<evidence type="ECO:0000313" key="2">
    <source>
        <dbReference type="Proteomes" id="UP001596003"/>
    </source>
</evidence>
<keyword evidence="2" id="KW-1185">Reference proteome</keyword>
<organism evidence="1 2">
    <name type="scientific">Flavobacterium chungangensis</name>
    <dbReference type="NCBI Taxonomy" id="2708132"/>
    <lineage>
        <taxon>Bacteria</taxon>
        <taxon>Pseudomonadati</taxon>
        <taxon>Bacteroidota</taxon>
        <taxon>Flavobacteriia</taxon>
        <taxon>Flavobacteriales</taxon>
        <taxon>Flavobacteriaceae</taxon>
        <taxon>Flavobacterium</taxon>
    </lineage>
</organism>
<name>A0ABV8ZBV9_9FLAO</name>
<dbReference type="Proteomes" id="UP001596003">
    <property type="component" value="Unassembled WGS sequence"/>
</dbReference>
<sequence>MKIIITDDIDKDNLIAEIWFKDQIIAEINSEKLRLEIEFNDIKGLQLDLEDLLEAINISKSKLGNVSD</sequence>
<protein>
    <submittedName>
        <fullName evidence="1">Uncharacterized protein</fullName>
    </submittedName>
</protein>
<gene>
    <name evidence="1" type="ORF">ACFO3N_05435</name>
</gene>
<proteinExistence type="predicted"/>
<dbReference type="RefSeq" id="WP_379795881.1">
    <property type="nucleotide sequence ID" value="NZ_JBHSFY010000003.1"/>
</dbReference>
<accession>A0ABV8ZBV9</accession>
<comment type="caution">
    <text evidence="1">The sequence shown here is derived from an EMBL/GenBank/DDBJ whole genome shotgun (WGS) entry which is preliminary data.</text>
</comment>
<evidence type="ECO:0000313" key="1">
    <source>
        <dbReference type="EMBL" id="MFC4476499.1"/>
    </source>
</evidence>
<reference evidence="2" key="1">
    <citation type="journal article" date="2019" name="Int. J. Syst. Evol. Microbiol.">
        <title>The Global Catalogue of Microorganisms (GCM) 10K type strain sequencing project: providing services to taxonomists for standard genome sequencing and annotation.</title>
        <authorList>
            <consortium name="The Broad Institute Genomics Platform"/>
            <consortium name="The Broad Institute Genome Sequencing Center for Infectious Disease"/>
            <person name="Wu L."/>
            <person name="Ma J."/>
        </authorList>
    </citation>
    <scope>NUCLEOTIDE SEQUENCE [LARGE SCALE GENOMIC DNA]</scope>
    <source>
        <strain evidence="2">NBRC 103627</strain>
    </source>
</reference>
<dbReference type="EMBL" id="JBHSFY010000003">
    <property type="protein sequence ID" value="MFC4476499.1"/>
    <property type="molecule type" value="Genomic_DNA"/>
</dbReference>